<proteinExistence type="predicted"/>
<dbReference type="Gene3D" id="1.25.40.10">
    <property type="entry name" value="Tetratricopeptide repeat domain"/>
    <property type="match status" value="1"/>
</dbReference>
<dbReference type="Proteomes" id="UP000278440">
    <property type="component" value="Unassembled WGS sequence"/>
</dbReference>
<dbReference type="InterPro" id="IPR011990">
    <property type="entry name" value="TPR-like_helical_dom_sf"/>
</dbReference>
<name>A0A495Y4H0_9MICO</name>
<organism evidence="1 2">
    <name type="scientific">Terracoccus luteus</name>
    <dbReference type="NCBI Taxonomy" id="53356"/>
    <lineage>
        <taxon>Bacteria</taxon>
        <taxon>Bacillati</taxon>
        <taxon>Actinomycetota</taxon>
        <taxon>Actinomycetes</taxon>
        <taxon>Micrococcales</taxon>
        <taxon>Intrasporangiaceae</taxon>
        <taxon>Terracoccus</taxon>
    </lineage>
</organism>
<comment type="caution">
    <text evidence="1">The sequence shown here is derived from an EMBL/GenBank/DDBJ whole genome shotgun (WGS) entry which is preliminary data.</text>
</comment>
<evidence type="ECO:0000313" key="2">
    <source>
        <dbReference type="Proteomes" id="UP000278440"/>
    </source>
</evidence>
<dbReference type="SUPFAM" id="SSF48452">
    <property type="entry name" value="TPR-like"/>
    <property type="match status" value="1"/>
</dbReference>
<protein>
    <recommendedName>
        <fullName evidence="3">Tetratricopeptide repeat protein</fullName>
    </recommendedName>
</protein>
<gene>
    <name evidence="1" type="ORF">DFJ68_2899</name>
</gene>
<evidence type="ECO:0008006" key="3">
    <source>
        <dbReference type="Google" id="ProtNLM"/>
    </source>
</evidence>
<reference evidence="1 2" key="1">
    <citation type="submission" date="2018-10" db="EMBL/GenBank/DDBJ databases">
        <title>Sequencing the genomes of 1000 actinobacteria strains.</title>
        <authorList>
            <person name="Klenk H.-P."/>
        </authorList>
    </citation>
    <scope>NUCLEOTIDE SEQUENCE [LARGE SCALE GENOMIC DNA]</scope>
    <source>
        <strain evidence="1 2">DSM 44267</strain>
    </source>
</reference>
<dbReference type="RefSeq" id="WP_121034287.1">
    <property type="nucleotide sequence ID" value="NZ_RBXT01000001.1"/>
</dbReference>
<sequence length="360" mass="38572">MRRFQAVVARGGCVAPEGPSLKRMFAYWESGERAVTVPAYQRAFIELYDAPAEALGFVPPDETGRVAEVRETPFALIRVDRDLVEIFEAQTQMLRLLDRRLGSALQAAQIEAHTQQIASVLHRTVGPGRPAVARALAEAAALAGWQALDRADIASAWEFHETAKAAALEGGDASIEAHVVAQQGLVLLDTEHPVLAGESVEVAVAQSSNTPPVMRSWLAAAAAECHASVGDAPAARRCLDQAASLLLAEDGSEVPYLMLTEEHLARWRAHCLAKLGDLEAVDAANVASRAEGDSVRAATSLHTDLATAYLNAGELDAAAAEAERALGMAERHGSERQRRRLLAIRARCESEQVQQADQCP</sequence>
<accession>A0A495Y4H0</accession>
<dbReference type="EMBL" id="RBXT01000001">
    <property type="protein sequence ID" value="RKT79428.1"/>
    <property type="molecule type" value="Genomic_DNA"/>
</dbReference>
<dbReference type="AlphaFoldDB" id="A0A495Y4H0"/>
<evidence type="ECO:0000313" key="1">
    <source>
        <dbReference type="EMBL" id="RKT79428.1"/>
    </source>
</evidence>
<keyword evidence="2" id="KW-1185">Reference proteome</keyword>